<organism evidence="2 3">
    <name type="scientific">Serinibacter salmoneus</name>
    <dbReference type="NCBI Taxonomy" id="556530"/>
    <lineage>
        <taxon>Bacteria</taxon>
        <taxon>Bacillati</taxon>
        <taxon>Actinomycetota</taxon>
        <taxon>Actinomycetes</taxon>
        <taxon>Micrococcales</taxon>
        <taxon>Beutenbergiaceae</taxon>
        <taxon>Serinibacter</taxon>
    </lineage>
</organism>
<dbReference type="Proteomes" id="UP000224915">
    <property type="component" value="Unassembled WGS sequence"/>
</dbReference>
<feature type="domain" description="HNH nuclease" evidence="1">
    <location>
        <begin position="210"/>
        <end position="266"/>
    </location>
</feature>
<gene>
    <name evidence="2" type="ORF">ATL40_0316</name>
</gene>
<keyword evidence="2" id="KW-0255">Endonuclease</keyword>
<name>A0A2A9CWI7_9MICO</name>
<sequence>MTLSEYLEITTASAERQWREITARAPRTDGKRGAPFVPVETLLCAAAMHVVEYSRLGSSTMHRAGSPAPELAALFRRPVSSIIAKMNNLDGSRPRGAKFDLSVGLVLTGDAQLMTVLYRRLLLAARRVGIGYDALPDFLGLEGGGELSLLGQDELDDGALGDVLTRELPLWLERSPDQSESVTERYLLQYLRVGQHRFATGVLQNCGNECVFCGFGLGDSAKPTLLRAGHIKPWRDSDGHERLDITNGLAACPTHDAAFDSGLMTVRSDPPHLAVTLSARMRHAVETNAAVATTFGPAGLRTDLQTSAMAVVPAVEYLDWHAAHVFA</sequence>
<protein>
    <submittedName>
        <fullName evidence="2">Putative restriction endonuclease</fullName>
    </submittedName>
</protein>
<dbReference type="GO" id="GO:0004519">
    <property type="term" value="F:endonuclease activity"/>
    <property type="evidence" value="ECO:0007669"/>
    <property type="project" value="UniProtKB-KW"/>
</dbReference>
<keyword evidence="2" id="KW-0540">Nuclease</keyword>
<evidence type="ECO:0000313" key="3">
    <source>
        <dbReference type="Proteomes" id="UP000224915"/>
    </source>
</evidence>
<keyword evidence="3" id="KW-1185">Reference proteome</keyword>
<dbReference type="InterPro" id="IPR003615">
    <property type="entry name" value="HNH_nuc"/>
</dbReference>
<dbReference type="AlphaFoldDB" id="A0A2A9CWI7"/>
<evidence type="ECO:0000313" key="2">
    <source>
        <dbReference type="EMBL" id="PFG18773.1"/>
    </source>
</evidence>
<reference evidence="2 3" key="1">
    <citation type="submission" date="2017-10" db="EMBL/GenBank/DDBJ databases">
        <title>Sequencing the genomes of 1000 actinobacteria strains.</title>
        <authorList>
            <person name="Klenk H.-P."/>
        </authorList>
    </citation>
    <scope>NUCLEOTIDE SEQUENCE [LARGE SCALE GENOMIC DNA]</scope>
    <source>
        <strain evidence="2 3">DSM 21801</strain>
    </source>
</reference>
<evidence type="ECO:0000259" key="1">
    <source>
        <dbReference type="Pfam" id="PF13391"/>
    </source>
</evidence>
<dbReference type="Pfam" id="PF13391">
    <property type="entry name" value="HNH_2"/>
    <property type="match status" value="1"/>
</dbReference>
<accession>A0A2A9CWI7</accession>
<keyword evidence="2" id="KW-0378">Hydrolase</keyword>
<dbReference type="EMBL" id="PDJD01000001">
    <property type="protein sequence ID" value="PFG18773.1"/>
    <property type="molecule type" value="Genomic_DNA"/>
</dbReference>
<proteinExistence type="predicted"/>
<comment type="caution">
    <text evidence="2">The sequence shown here is derived from an EMBL/GenBank/DDBJ whole genome shotgun (WGS) entry which is preliminary data.</text>
</comment>